<evidence type="ECO:0000313" key="2">
    <source>
        <dbReference type="EMBL" id="ADB63606.1"/>
    </source>
</evidence>
<evidence type="ECO:0000313" key="3">
    <source>
        <dbReference type="Proteomes" id="UP000001903"/>
    </source>
</evidence>
<sequence length="97" mass="10704">MASRELSVDVADSEKEPVSQTIVSIVSEMGTCDPIELDPLYEYVDPDALNRLFHSGRHSGDRDEISIEFTYMTYCITVTGNYVHVSEEPAENGSSGV</sequence>
<feature type="domain" description="Halobacterial output" evidence="1">
    <location>
        <begin position="14"/>
        <end position="81"/>
    </location>
</feature>
<proteinExistence type="predicted"/>
<dbReference type="GeneID" id="8745478"/>
<reference evidence="2 3" key="1">
    <citation type="journal article" date="2010" name="Stand. Genomic Sci.">
        <title>Complete genome sequence of Haloterrigena turkmenica type strain (4k).</title>
        <authorList>
            <person name="Saunders E."/>
            <person name="Tindall B.J."/>
            <person name="Fahnrich R."/>
            <person name="Lapidus A."/>
            <person name="Copeland A."/>
            <person name="Del Rio T.G."/>
            <person name="Lucas S."/>
            <person name="Chen F."/>
            <person name="Tice H."/>
            <person name="Cheng J.F."/>
            <person name="Han C."/>
            <person name="Detter J.C."/>
            <person name="Bruce D."/>
            <person name="Goodwin L."/>
            <person name="Chain P."/>
            <person name="Pitluck S."/>
            <person name="Pati A."/>
            <person name="Ivanova N."/>
            <person name="Mavromatis K."/>
            <person name="Chen A."/>
            <person name="Palaniappan K."/>
            <person name="Land M."/>
            <person name="Hauser L."/>
            <person name="Chang Y.J."/>
            <person name="Jeffries C.D."/>
            <person name="Brettin T."/>
            <person name="Rohde M."/>
            <person name="Goker M."/>
            <person name="Bristow J."/>
            <person name="Eisen J.A."/>
            <person name="Markowitz V."/>
            <person name="Hugenholtz P."/>
            <person name="Klenk H.P."/>
            <person name="Kyrpides N.C."/>
        </authorList>
    </citation>
    <scope>NUCLEOTIDE SEQUENCE [LARGE SCALE GENOMIC DNA]</scope>
    <source>
        <strain evidence="3">ATCC 51198 / DSM 5511 / JCM 9101 / NCIMB 13204 / VKM B-1734 / 4k</strain>
    </source>
</reference>
<gene>
    <name evidence="2" type="ordered locus">Htur_4848</name>
</gene>
<dbReference type="AlphaFoldDB" id="D2S2K9"/>
<dbReference type="HOGENOM" id="CLU_159738_3_0_2"/>
<dbReference type="Pfam" id="PF18545">
    <property type="entry name" value="HalOD1"/>
    <property type="match status" value="1"/>
</dbReference>
<protein>
    <recommendedName>
        <fullName evidence="1">Halobacterial output domain-containing protein</fullName>
    </recommendedName>
</protein>
<keyword evidence="2" id="KW-0614">Plasmid</keyword>
<dbReference type="InterPro" id="IPR040624">
    <property type="entry name" value="HalOD1"/>
</dbReference>
<organism evidence="2 3">
    <name type="scientific">Haloterrigena turkmenica (strain ATCC 51198 / DSM 5511 / JCM 9101 / NCIMB 13204 / VKM B-1734 / 4k)</name>
    <name type="common">Halococcus turkmenicus</name>
    <dbReference type="NCBI Taxonomy" id="543526"/>
    <lineage>
        <taxon>Archaea</taxon>
        <taxon>Methanobacteriati</taxon>
        <taxon>Methanobacteriota</taxon>
        <taxon>Stenosarchaea group</taxon>
        <taxon>Halobacteria</taxon>
        <taxon>Halobacteriales</taxon>
        <taxon>Natrialbaceae</taxon>
        <taxon>Haloterrigena</taxon>
    </lineage>
</organism>
<dbReference type="KEGG" id="htu:Htur_4848"/>
<dbReference type="RefSeq" id="WP_012945849.1">
    <property type="nucleotide sequence ID" value="NC_013746.1"/>
</dbReference>
<dbReference type="Proteomes" id="UP000001903">
    <property type="component" value="Plasmid pHTUR03"/>
</dbReference>
<keyword evidence="3" id="KW-1185">Reference proteome</keyword>
<dbReference type="EMBL" id="CP001863">
    <property type="protein sequence ID" value="ADB63606.1"/>
    <property type="molecule type" value="Genomic_DNA"/>
</dbReference>
<name>D2S2K9_HALTV</name>
<geneLocation type="plasmid" evidence="2 3">
    <name>pHTUR03</name>
</geneLocation>
<evidence type="ECO:0000259" key="1">
    <source>
        <dbReference type="Pfam" id="PF18545"/>
    </source>
</evidence>
<accession>D2S2K9</accession>
<dbReference type="OrthoDB" id="327217at2157"/>